<dbReference type="Gene3D" id="3.30.470.20">
    <property type="entry name" value="ATP-grasp fold, B domain"/>
    <property type="match status" value="1"/>
</dbReference>
<feature type="compositionally biased region" description="Basic and acidic residues" evidence="7">
    <location>
        <begin position="986"/>
        <end position="1005"/>
    </location>
</feature>
<evidence type="ECO:0000256" key="5">
    <source>
        <dbReference type="ARBA" id="ARBA00041448"/>
    </source>
</evidence>
<keyword evidence="9" id="KW-1185">Reference proteome</keyword>
<comment type="similarity">
    <text evidence="1">Belongs to the tubulin--tyrosine ligase family.</text>
</comment>
<feature type="region of interest" description="Disordered" evidence="7">
    <location>
        <begin position="874"/>
        <end position="931"/>
    </location>
</feature>
<feature type="compositionally biased region" description="Polar residues" evidence="7">
    <location>
        <begin position="8"/>
        <end position="18"/>
    </location>
</feature>
<comment type="catalytic activity">
    <reaction evidence="6">
        <text>L-glutamyl-[protein] + L-glutamate + ATP = gamma-L-glutamyl-L-glutamyl-[protein] + ADP + phosphate + H(+)</text>
        <dbReference type="Rhea" id="RHEA:60144"/>
        <dbReference type="Rhea" id="RHEA-COMP:10208"/>
        <dbReference type="Rhea" id="RHEA-COMP:15517"/>
        <dbReference type="ChEBI" id="CHEBI:15378"/>
        <dbReference type="ChEBI" id="CHEBI:29973"/>
        <dbReference type="ChEBI" id="CHEBI:29985"/>
        <dbReference type="ChEBI" id="CHEBI:30616"/>
        <dbReference type="ChEBI" id="CHEBI:43474"/>
        <dbReference type="ChEBI" id="CHEBI:143622"/>
        <dbReference type="ChEBI" id="CHEBI:456216"/>
    </reaction>
    <physiologicalReaction direction="left-to-right" evidence="6">
        <dbReference type="Rhea" id="RHEA:60145"/>
    </physiologicalReaction>
</comment>
<name>A0ABN8MM61_9CNID</name>
<feature type="region of interest" description="Disordered" evidence="7">
    <location>
        <begin position="959"/>
        <end position="1005"/>
    </location>
</feature>
<evidence type="ECO:0000313" key="8">
    <source>
        <dbReference type="EMBL" id="CAH3029777.1"/>
    </source>
</evidence>
<dbReference type="InterPro" id="IPR004344">
    <property type="entry name" value="TTL/TTLL_fam"/>
</dbReference>
<accession>A0ABN8MM61</accession>
<evidence type="ECO:0000256" key="1">
    <source>
        <dbReference type="ARBA" id="ARBA00006820"/>
    </source>
</evidence>
<keyword evidence="4" id="KW-0067">ATP-binding</keyword>
<keyword evidence="3" id="KW-0547">Nucleotide-binding</keyword>
<feature type="region of interest" description="Disordered" evidence="7">
    <location>
        <begin position="1203"/>
        <end position="1223"/>
    </location>
</feature>
<evidence type="ECO:0000256" key="2">
    <source>
        <dbReference type="ARBA" id="ARBA00022598"/>
    </source>
</evidence>
<evidence type="ECO:0000256" key="6">
    <source>
        <dbReference type="ARBA" id="ARBA00049274"/>
    </source>
</evidence>
<gene>
    <name evidence="8" type="ORF">PEVE_00036747</name>
</gene>
<feature type="compositionally biased region" description="Polar residues" evidence="7">
    <location>
        <begin position="441"/>
        <end position="460"/>
    </location>
</feature>
<feature type="region of interest" description="Disordered" evidence="7">
    <location>
        <begin position="441"/>
        <end position="469"/>
    </location>
</feature>
<dbReference type="PROSITE" id="PS51221">
    <property type="entry name" value="TTL"/>
    <property type="match status" value="1"/>
</dbReference>
<dbReference type="Proteomes" id="UP001159427">
    <property type="component" value="Unassembled WGS sequence"/>
</dbReference>
<feature type="compositionally biased region" description="Basic and acidic residues" evidence="7">
    <location>
        <begin position="877"/>
        <end position="886"/>
    </location>
</feature>
<feature type="region of interest" description="Disordered" evidence="7">
    <location>
        <begin position="601"/>
        <end position="692"/>
    </location>
</feature>
<proteinExistence type="inferred from homology"/>
<feature type="region of interest" description="Disordered" evidence="7">
    <location>
        <begin position="1"/>
        <end position="32"/>
    </location>
</feature>
<comment type="caution">
    <text evidence="8">The sequence shown here is derived from an EMBL/GenBank/DDBJ whole genome shotgun (WGS) entry which is preliminary data.</text>
</comment>
<dbReference type="PANTHER" id="PTHR12241">
    <property type="entry name" value="TUBULIN POLYGLUTAMYLASE"/>
    <property type="match status" value="1"/>
</dbReference>
<protein>
    <recommendedName>
        <fullName evidence="5">Tubulin--tyrosine ligase-like protein 5</fullName>
    </recommendedName>
</protein>
<dbReference type="SUPFAM" id="SSF56059">
    <property type="entry name" value="Glutathione synthetase ATP-binding domain-like"/>
    <property type="match status" value="1"/>
</dbReference>
<reference evidence="8 9" key="1">
    <citation type="submission" date="2022-05" db="EMBL/GenBank/DDBJ databases">
        <authorList>
            <consortium name="Genoscope - CEA"/>
            <person name="William W."/>
        </authorList>
    </citation>
    <scope>NUCLEOTIDE SEQUENCE [LARGE SCALE GENOMIC DNA]</scope>
</reference>
<dbReference type="EMBL" id="CALNXI010000591">
    <property type="protein sequence ID" value="CAH3029777.1"/>
    <property type="molecule type" value="Genomic_DNA"/>
</dbReference>
<evidence type="ECO:0000256" key="7">
    <source>
        <dbReference type="SAM" id="MobiDB-lite"/>
    </source>
</evidence>
<evidence type="ECO:0000313" key="9">
    <source>
        <dbReference type="Proteomes" id="UP001159427"/>
    </source>
</evidence>
<evidence type="ECO:0000256" key="4">
    <source>
        <dbReference type="ARBA" id="ARBA00022840"/>
    </source>
</evidence>
<sequence length="1256" mass="142135">MPRPQFQGGFSDTDSAVTENDEGGEESEIPIANQVEEPCEEFEDKTSIIKWSGPNKKYPQIHFSPHVLLLALPPESKTEAEKYHLTYKFVKTECKLVRSILGVHCFREVHPNSSNFNLMWTGSHIKPHTLRGLQDFQKINHFPRSYELTRKDKLYKNIQRMQHSKGVKHFDFIPESYIIPEEFNEFHAAFLKDRKPWIVKPVASSRGRGIYLVSHPSQVPLDDNLLVCKYISNPLLVDGFKFDLRLYVGVTCFDPVRIYLYEEGLTRFATVKYDKSGKNIKNVCMHLTNYSVNKKNADFVRCPDPEVEDYGNKWSMSAMLRYLRQIGKDTTALMMRIEDVVVKTILAGELHIASACKMFMPYAGNCFEIYGFDILVDENLRPWLLEVNLSPSLACDSPLDLKIKSHLVSDMFNLTGFMAHDPMVRKLPTRRVIDYSTRNRYQRQRSATASGVLSSNSRPLSSVARKRNGDNLTAEEARVLRQTREEYSRRGGFIRVFPTPDSWELYGSFLEHQTTHNYLLHSKLFPGRKISFQRPSTASFSSASARARNITTYGASQSKVTLSVEPTELSDKIGLSIKDRIVCYERKLDSWSPSLLRTKKALGNSTSGKDTPGLSEKPSEKPFDGPVASRLTPDGRLEVNYTDENSTAYHGALKSTVEPKEPTYRASSAGSHPRPSYDGTRAQKPPIPISGETVSKRVLSAQPRYQPIRIDDIMAKAGTLTKLQARQAFAMYLQRVQQRLVHETSYDSKNSRDDSDSRQDDQMNLVIRFLKKAASNLQQPFKVVVPSHKLPLHDRRRILAKQLGDFVRVYGKETVQIQKRHEINRTYGLSRSNSFVSEIPDEEFKVFMAIASETELEDLLTTYTKLNKNASVFLGGRPERSSEESAAKVPANDTGLLRRKEGERHVSRRSNPTADEQLQRPPEDLSNTDSSMADRHARAFTAVSAYGTSVALNKTRQRPVSAKVIGSQGADSRMHRAGRPVSAKPHSHDARTTGDISDTRSMDGGHTLADEHAVAAALQRLAKRQAARQYSAQNTGGYQGHNWDDLFKKMDFNQENDSAPYNHDEFISVGDEFSDPWARDVGKVPRSAQKPHDRHASANATFETFINHDQRPASKGHGHMGWFDKTADQVALSTVDAQHTEGKSIHIDLRRQYSVSQEIKSEEKTSGVEVKTPSVSREEYNRHMKLISEKLSEEKLRLQKQLQQYPRLPRPPPSRPSPGTKKVVSHKRMMRLAASNPPPVFDVITGMTGLPYDDSL</sequence>
<feature type="compositionally biased region" description="Acidic residues" evidence="7">
    <location>
        <begin position="19"/>
        <end position="28"/>
    </location>
</feature>
<keyword evidence="2" id="KW-0436">Ligase</keyword>
<evidence type="ECO:0000256" key="3">
    <source>
        <dbReference type="ARBA" id="ARBA00022741"/>
    </source>
</evidence>
<feature type="compositionally biased region" description="Basic and acidic residues" evidence="7">
    <location>
        <begin position="896"/>
        <end position="905"/>
    </location>
</feature>
<dbReference type="Pfam" id="PF03133">
    <property type="entry name" value="TTL"/>
    <property type="match status" value="1"/>
</dbReference>
<organism evidence="8 9">
    <name type="scientific">Porites evermanni</name>
    <dbReference type="NCBI Taxonomy" id="104178"/>
    <lineage>
        <taxon>Eukaryota</taxon>
        <taxon>Metazoa</taxon>
        <taxon>Cnidaria</taxon>
        <taxon>Anthozoa</taxon>
        <taxon>Hexacorallia</taxon>
        <taxon>Scleractinia</taxon>
        <taxon>Fungiina</taxon>
        <taxon>Poritidae</taxon>
        <taxon>Porites</taxon>
    </lineage>
</organism>
<dbReference type="PANTHER" id="PTHR12241:SF145">
    <property type="entry name" value="TUBULIN POLYGLUTAMYLASE TTLL5"/>
    <property type="match status" value="1"/>
</dbReference>